<evidence type="ECO:0000313" key="2">
    <source>
        <dbReference type="EMBL" id="KAH8038049.1"/>
    </source>
</evidence>
<keyword evidence="3" id="KW-1185">Reference proteome</keyword>
<organism evidence="2 3">
    <name type="scientific">Rhipicephalus microplus</name>
    <name type="common">Cattle tick</name>
    <name type="synonym">Boophilus microplus</name>
    <dbReference type="NCBI Taxonomy" id="6941"/>
    <lineage>
        <taxon>Eukaryota</taxon>
        <taxon>Metazoa</taxon>
        <taxon>Ecdysozoa</taxon>
        <taxon>Arthropoda</taxon>
        <taxon>Chelicerata</taxon>
        <taxon>Arachnida</taxon>
        <taxon>Acari</taxon>
        <taxon>Parasitiformes</taxon>
        <taxon>Ixodida</taxon>
        <taxon>Ixodoidea</taxon>
        <taxon>Ixodidae</taxon>
        <taxon>Rhipicephalinae</taxon>
        <taxon>Rhipicephalus</taxon>
        <taxon>Boophilus</taxon>
    </lineage>
</organism>
<reference evidence="2" key="1">
    <citation type="journal article" date="2020" name="Cell">
        <title>Large-Scale Comparative Analyses of Tick Genomes Elucidate Their Genetic Diversity and Vector Capacities.</title>
        <authorList>
            <consortium name="Tick Genome and Microbiome Consortium (TIGMIC)"/>
            <person name="Jia N."/>
            <person name="Wang J."/>
            <person name="Shi W."/>
            <person name="Du L."/>
            <person name="Sun Y."/>
            <person name="Zhan W."/>
            <person name="Jiang J.F."/>
            <person name="Wang Q."/>
            <person name="Zhang B."/>
            <person name="Ji P."/>
            <person name="Bell-Sakyi L."/>
            <person name="Cui X.M."/>
            <person name="Yuan T.T."/>
            <person name="Jiang B.G."/>
            <person name="Yang W.F."/>
            <person name="Lam T.T."/>
            <person name="Chang Q.C."/>
            <person name="Ding S.J."/>
            <person name="Wang X.J."/>
            <person name="Zhu J.G."/>
            <person name="Ruan X.D."/>
            <person name="Zhao L."/>
            <person name="Wei J.T."/>
            <person name="Ye R.Z."/>
            <person name="Que T.C."/>
            <person name="Du C.H."/>
            <person name="Zhou Y.H."/>
            <person name="Cheng J.X."/>
            <person name="Dai P.F."/>
            <person name="Guo W.B."/>
            <person name="Han X.H."/>
            <person name="Huang E.J."/>
            <person name="Li L.F."/>
            <person name="Wei W."/>
            <person name="Gao Y.C."/>
            <person name="Liu J.Z."/>
            <person name="Shao H.Z."/>
            <person name="Wang X."/>
            <person name="Wang C.C."/>
            <person name="Yang T.C."/>
            <person name="Huo Q.B."/>
            <person name="Li W."/>
            <person name="Chen H.Y."/>
            <person name="Chen S.E."/>
            <person name="Zhou L.G."/>
            <person name="Ni X.B."/>
            <person name="Tian J.H."/>
            <person name="Sheng Y."/>
            <person name="Liu T."/>
            <person name="Pan Y.S."/>
            <person name="Xia L.Y."/>
            <person name="Li J."/>
            <person name="Zhao F."/>
            <person name="Cao W.C."/>
        </authorList>
    </citation>
    <scope>NUCLEOTIDE SEQUENCE</scope>
    <source>
        <strain evidence="2">Rmic-2018</strain>
    </source>
</reference>
<accession>A0A9J6EUR9</accession>
<reference evidence="2" key="2">
    <citation type="submission" date="2021-09" db="EMBL/GenBank/DDBJ databases">
        <authorList>
            <person name="Jia N."/>
            <person name="Wang J."/>
            <person name="Shi W."/>
            <person name="Du L."/>
            <person name="Sun Y."/>
            <person name="Zhan W."/>
            <person name="Jiang J."/>
            <person name="Wang Q."/>
            <person name="Zhang B."/>
            <person name="Ji P."/>
            <person name="Sakyi L.B."/>
            <person name="Cui X."/>
            <person name="Yuan T."/>
            <person name="Jiang B."/>
            <person name="Yang W."/>
            <person name="Lam T.T.-Y."/>
            <person name="Chang Q."/>
            <person name="Ding S."/>
            <person name="Wang X."/>
            <person name="Zhu J."/>
            <person name="Ruan X."/>
            <person name="Zhao L."/>
            <person name="Wei J."/>
            <person name="Que T."/>
            <person name="Du C."/>
            <person name="Cheng J."/>
            <person name="Dai P."/>
            <person name="Han X."/>
            <person name="Huang E."/>
            <person name="Gao Y."/>
            <person name="Liu J."/>
            <person name="Shao H."/>
            <person name="Ye R."/>
            <person name="Li L."/>
            <person name="Wei W."/>
            <person name="Wang X."/>
            <person name="Wang C."/>
            <person name="Huo Q."/>
            <person name="Li W."/>
            <person name="Guo W."/>
            <person name="Chen H."/>
            <person name="Chen S."/>
            <person name="Zhou L."/>
            <person name="Zhou L."/>
            <person name="Ni X."/>
            <person name="Tian J."/>
            <person name="Zhou Y."/>
            <person name="Sheng Y."/>
            <person name="Liu T."/>
            <person name="Pan Y."/>
            <person name="Xia L."/>
            <person name="Li J."/>
            <person name="Zhao F."/>
            <person name="Cao W."/>
        </authorList>
    </citation>
    <scope>NUCLEOTIDE SEQUENCE</scope>
    <source>
        <strain evidence="2">Rmic-2018</strain>
        <tissue evidence="2">Larvae</tissue>
    </source>
</reference>
<feature type="compositionally biased region" description="Basic and acidic residues" evidence="1">
    <location>
        <begin position="96"/>
        <end position="105"/>
    </location>
</feature>
<sequence>MLLTFKGPHVPTWIYVYNARHHCTLYKKMYEGCHRCSEQGYTADVWASTVVKCRGCAIANPPSDYKCVPTCHLCGKQHIREIYKTLYIIERHQREALREEEESKQQDQATQRRVTRKRSIAGTVTCP</sequence>
<name>A0A9J6EUR9_RHIMP</name>
<dbReference type="EMBL" id="JABSTU010000002">
    <property type="protein sequence ID" value="KAH8038049.1"/>
    <property type="molecule type" value="Genomic_DNA"/>
</dbReference>
<protein>
    <submittedName>
        <fullName evidence="2">Uncharacterized protein</fullName>
    </submittedName>
</protein>
<evidence type="ECO:0000313" key="3">
    <source>
        <dbReference type="Proteomes" id="UP000821866"/>
    </source>
</evidence>
<proteinExistence type="predicted"/>
<dbReference type="Proteomes" id="UP000821866">
    <property type="component" value="Chromosome 10"/>
</dbReference>
<gene>
    <name evidence="2" type="ORF">HPB51_020699</name>
</gene>
<evidence type="ECO:0000256" key="1">
    <source>
        <dbReference type="SAM" id="MobiDB-lite"/>
    </source>
</evidence>
<feature type="region of interest" description="Disordered" evidence="1">
    <location>
        <begin position="96"/>
        <end position="127"/>
    </location>
</feature>
<comment type="caution">
    <text evidence="2">The sequence shown here is derived from an EMBL/GenBank/DDBJ whole genome shotgun (WGS) entry which is preliminary data.</text>
</comment>
<dbReference type="AlphaFoldDB" id="A0A9J6EUR9"/>